<feature type="coiled-coil region" evidence="1">
    <location>
        <begin position="275"/>
        <end position="313"/>
    </location>
</feature>
<dbReference type="InterPro" id="IPR004252">
    <property type="entry name" value="Probable_transposase_24"/>
</dbReference>
<reference evidence="3 4" key="1">
    <citation type="journal article" date="2018" name="PLoS Genet.">
        <title>Population sequencing reveals clonal diversity and ancestral inbreeding in the grapevine cultivar Chardonnay.</title>
        <authorList>
            <person name="Roach M.J."/>
            <person name="Johnson D.L."/>
            <person name="Bohlmann J."/>
            <person name="van Vuuren H.J."/>
            <person name="Jones S.J."/>
            <person name="Pretorius I.S."/>
            <person name="Schmidt S.A."/>
            <person name="Borneman A.R."/>
        </authorList>
    </citation>
    <scope>NUCLEOTIDE SEQUENCE [LARGE SCALE GENOMIC DNA]</scope>
    <source>
        <strain evidence="4">cv. Chardonnay</strain>
        <tissue evidence="3">Leaf</tissue>
    </source>
</reference>
<accession>A0A438HK02</accession>
<evidence type="ECO:0000313" key="4">
    <source>
        <dbReference type="Proteomes" id="UP000288805"/>
    </source>
</evidence>
<sequence>MRKGKKKTQNSGVVVTAEVSSFASAKDKNPIPGHVSYYGVLTDEMSHRRGRVQIVSPEDELDNLQQLSDIQPAATTTLSSSDPSDSLDPSVVGSSSSKKRTRGPTRNLDLLSMKPGEKKLHDSIPEGKLFMMENGKDCQAIWEHWCDLNTMYPSKFKIGIMPSIITLIIQMRRDCVIDLHTYQMMIGGSSSTFGDQFQQLLSQPKGTSSTSASSGASTSVSSTSVASTYVDEIYTQVMGLERHGRVRGYGFGPTPTSIFGSTSRRRSGVILSTQIENAQEILIAAEQKFTTAIEELSNVKETFEERLIEVQRKT</sequence>
<comment type="caution">
    <text evidence="3">The sequence shown here is derived from an EMBL/GenBank/DDBJ whole genome shotgun (WGS) entry which is preliminary data.</text>
</comment>
<dbReference type="EMBL" id="QGNW01000211">
    <property type="protein sequence ID" value="RVW84788.1"/>
    <property type="molecule type" value="Genomic_DNA"/>
</dbReference>
<evidence type="ECO:0000256" key="2">
    <source>
        <dbReference type="SAM" id="MobiDB-lite"/>
    </source>
</evidence>
<dbReference type="AlphaFoldDB" id="A0A438HK02"/>
<protein>
    <submittedName>
        <fullName evidence="3">Uncharacterized protein</fullName>
    </submittedName>
</protein>
<keyword evidence="1" id="KW-0175">Coiled coil</keyword>
<feature type="compositionally biased region" description="Low complexity" evidence="2">
    <location>
        <begin position="75"/>
        <end position="96"/>
    </location>
</feature>
<organism evidence="3 4">
    <name type="scientific">Vitis vinifera</name>
    <name type="common">Grape</name>
    <dbReference type="NCBI Taxonomy" id="29760"/>
    <lineage>
        <taxon>Eukaryota</taxon>
        <taxon>Viridiplantae</taxon>
        <taxon>Streptophyta</taxon>
        <taxon>Embryophyta</taxon>
        <taxon>Tracheophyta</taxon>
        <taxon>Spermatophyta</taxon>
        <taxon>Magnoliopsida</taxon>
        <taxon>eudicotyledons</taxon>
        <taxon>Gunneridae</taxon>
        <taxon>Pentapetalae</taxon>
        <taxon>rosids</taxon>
        <taxon>Vitales</taxon>
        <taxon>Vitaceae</taxon>
        <taxon>Viteae</taxon>
        <taxon>Vitis</taxon>
    </lineage>
</organism>
<dbReference type="Proteomes" id="UP000288805">
    <property type="component" value="Unassembled WGS sequence"/>
</dbReference>
<gene>
    <name evidence="3" type="ORF">CK203_048631</name>
</gene>
<proteinExistence type="predicted"/>
<evidence type="ECO:0000256" key="1">
    <source>
        <dbReference type="SAM" id="Coils"/>
    </source>
</evidence>
<name>A0A438HK02_VITVI</name>
<evidence type="ECO:0000313" key="3">
    <source>
        <dbReference type="EMBL" id="RVW84788.1"/>
    </source>
</evidence>
<dbReference type="Pfam" id="PF03004">
    <property type="entry name" value="Transposase_24"/>
    <property type="match status" value="1"/>
</dbReference>
<feature type="region of interest" description="Disordered" evidence="2">
    <location>
        <begin position="75"/>
        <end position="110"/>
    </location>
</feature>